<protein>
    <submittedName>
        <fullName evidence="7">DNA repair and recombination protein Rdh54p</fullName>
    </submittedName>
</protein>
<dbReference type="Pfam" id="PF00176">
    <property type="entry name" value="SNF2-rel_dom"/>
    <property type="match status" value="1"/>
</dbReference>
<feature type="domain" description="Helicase C-terminal" evidence="6">
    <location>
        <begin position="586"/>
        <end position="744"/>
    </location>
</feature>
<feature type="region of interest" description="Disordered" evidence="4">
    <location>
        <begin position="1"/>
        <end position="70"/>
    </location>
</feature>
<evidence type="ECO:0000313" key="8">
    <source>
        <dbReference type="Proteomes" id="UP001497600"/>
    </source>
</evidence>
<keyword evidence="3" id="KW-0067">ATP-binding</keyword>
<accession>A0ABP0EAR3</accession>
<dbReference type="InterPro" id="IPR050496">
    <property type="entry name" value="SNF2_RAD54_helicase_repair"/>
</dbReference>
<feature type="compositionally biased region" description="Low complexity" evidence="4">
    <location>
        <begin position="52"/>
        <end position="61"/>
    </location>
</feature>
<evidence type="ECO:0000256" key="2">
    <source>
        <dbReference type="ARBA" id="ARBA00022801"/>
    </source>
</evidence>
<dbReference type="SMART" id="SM00487">
    <property type="entry name" value="DEXDc"/>
    <property type="match status" value="1"/>
</dbReference>
<evidence type="ECO:0000256" key="3">
    <source>
        <dbReference type="ARBA" id="ARBA00022840"/>
    </source>
</evidence>
<keyword evidence="8" id="KW-1185">Reference proteome</keyword>
<dbReference type="Gene3D" id="3.40.50.10810">
    <property type="entry name" value="Tandem AAA-ATPase domain"/>
    <property type="match status" value="1"/>
</dbReference>
<dbReference type="InterPro" id="IPR027417">
    <property type="entry name" value="P-loop_NTPase"/>
</dbReference>
<feature type="region of interest" description="Disordered" evidence="4">
    <location>
        <begin position="779"/>
        <end position="810"/>
    </location>
</feature>
<keyword evidence="1" id="KW-0547">Nucleotide-binding</keyword>
<dbReference type="Gene3D" id="3.40.50.300">
    <property type="entry name" value="P-loop containing nucleotide triphosphate hydrolases"/>
    <property type="match status" value="1"/>
</dbReference>
<dbReference type="InterPro" id="IPR000330">
    <property type="entry name" value="SNF2_N"/>
</dbReference>
<dbReference type="PROSITE" id="PS51192">
    <property type="entry name" value="HELICASE_ATP_BIND_1"/>
    <property type="match status" value="1"/>
</dbReference>
<feature type="compositionally biased region" description="Acidic residues" evidence="4">
    <location>
        <begin position="779"/>
        <end position="802"/>
    </location>
</feature>
<evidence type="ECO:0000259" key="5">
    <source>
        <dbReference type="PROSITE" id="PS51192"/>
    </source>
</evidence>
<proteinExistence type="predicted"/>
<dbReference type="PANTHER" id="PTHR45629:SF7">
    <property type="entry name" value="DNA EXCISION REPAIR PROTEIN ERCC-6-RELATED"/>
    <property type="match status" value="1"/>
</dbReference>
<dbReference type="InterPro" id="IPR038718">
    <property type="entry name" value="SNF2-like_sf"/>
</dbReference>
<dbReference type="SMART" id="SM00490">
    <property type="entry name" value="HELICc"/>
    <property type="match status" value="1"/>
</dbReference>
<sequence length="888" mass="99837">MYRSGPRAPFKAPRPLGVSSSQISAPSSSPVVAPKPKIVGSIPNKTATKTHSSGSSQSSTSHFDGTNPAKRQKVEGKQFYIVQWRKKTTKKNKTWDGDGYIVFNGSSITFKCDVKGTRQYRAMGSVPRKNIDGIISIGSYEIEVDYEIKDQRELEELTGPLETVKQPNLAATTEKVMSVQSQYKKMIPTKVIENTLSDNDTNNGGEISSLSPRQSVHDPNGPDSLVMKKIQEDSIDVVVDPILSKALRPHQQEGIRFLYECVMGMRRSGYYGALLADEMGLGKTLMTISLLWTLLRQTPYPSDRSPICKKILIACPVTLLGNWKREFKKWLGMNRVSVLTLNSKQTAIKDKQDVKNFGKTRVYQVLIMSYEKITSCQEELKSTQFDLLVCDEGHRLKNSSNKAVQVFNGLNIKRKVLLTGTPMQNDLVEFFNIVNFINPGVLGTFASFQRDYLKPILRSREVNCINQETIQRGESKSKQLVELTKDFTLRRTSAILSNYLTSKTDLVLFCPPTKQQVELFKFIFNTQKFKRLISNSNGTNSNDSLAMITLFKKICNSPSLLSSDKIFQSLNYKQLPLEKISSKINVLIPLLLEIRRKGDEKTVIISNYTQTLDLLEDVLNKLNISFLRLDGSTPNKSRDKLVSDFNTLPISSNSVFLLSAKSGGVGLNLIGGSRLVLFDNDWNPAVDLQAMARIHRDGQKKPVFIYRLMTTGCIDEKIFQRQLMKNSLSDTFVDNKSDSKTDVFEMSDLKDLFTVSETKSNTHDLLECDCCGIGEDLAEEDGEEVDEDNADAEEEEEEEETISDQYSSQGGGWMSALNYKQDDKTGIKKKASIRNALVEYNHYDPACYDKLTECGDPIVDAIIRNSSDCPLTYLLTKSNREEIILEKE</sequence>
<evidence type="ECO:0000256" key="4">
    <source>
        <dbReference type="SAM" id="MobiDB-lite"/>
    </source>
</evidence>
<dbReference type="Gene3D" id="1.20.120.850">
    <property type="entry name" value="SWI2/SNF2 ATPases, N-terminal domain"/>
    <property type="match status" value="1"/>
</dbReference>
<dbReference type="InterPro" id="IPR049730">
    <property type="entry name" value="SNF2/RAD54-like_C"/>
</dbReference>
<dbReference type="CDD" id="cd18004">
    <property type="entry name" value="DEXHc_RAD54"/>
    <property type="match status" value="1"/>
</dbReference>
<dbReference type="InterPro" id="IPR001650">
    <property type="entry name" value="Helicase_C-like"/>
</dbReference>
<dbReference type="Proteomes" id="UP001497600">
    <property type="component" value="Chromosome D"/>
</dbReference>
<name>A0ABP0EAR3_9ASCO</name>
<gene>
    <name evidence="7" type="primary">RDH54</name>
    <name evidence="7" type="ORF">CAAN4_D06788</name>
</gene>
<dbReference type="PROSITE" id="PS51194">
    <property type="entry name" value="HELICASE_CTER"/>
    <property type="match status" value="1"/>
</dbReference>
<dbReference type="CDD" id="cd18793">
    <property type="entry name" value="SF2_C_SNF"/>
    <property type="match status" value="1"/>
</dbReference>
<evidence type="ECO:0000256" key="1">
    <source>
        <dbReference type="ARBA" id="ARBA00022741"/>
    </source>
</evidence>
<keyword evidence="2" id="KW-0378">Hydrolase</keyword>
<feature type="domain" description="Helicase ATP-binding" evidence="5">
    <location>
        <begin position="264"/>
        <end position="440"/>
    </location>
</feature>
<dbReference type="Pfam" id="PF00271">
    <property type="entry name" value="Helicase_C"/>
    <property type="match status" value="1"/>
</dbReference>
<feature type="region of interest" description="Disordered" evidence="4">
    <location>
        <begin position="194"/>
        <end position="223"/>
    </location>
</feature>
<organism evidence="7 8">
    <name type="scientific">[Candida] anglica</name>
    <dbReference type="NCBI Taxonomy" id="148631"/>
    <lineage>
        <taxon>Eukaryota</taxon>
        <taxon>Fungi</taxon>
        <taxon>Dikarya</taxon>
        <taxon>Ascomycota</taxon>
        <taxon>Saccharomycotina</taxon>
        <taxon>Pichiomycetes</taxon>
        <taxon>Debaryomycetaceae</taxon>
        <taxon>Kurtzmaniella</taxon>
    </lineage>
</organism>
<feature type="compositionally biased region" description="Low complexity" evidence="4">
    <location>
        <begin position="18"/>
        <end position="39"/>
    </location>
</feature>
<dbReference type="EMBL" id="OZ004256">
    <property type="protein sequence ID" value="CAK7903885.1"/>
    <property type="molecule type" value="Genomic_DNA"/>
</dbReference>
<evidence type="ECO:0000259" key="6">
    <source>
        <dbReference type="PROSITE" id="PS51194"/>
    </source>
</evidence>
<dbReference type="SUPFAM" id="SSF52540">
    <property type="entry name" value="P-loop containing nucleoside triphosphate hydrolases"/>
    <property type="match status" value="2"/>
</dbReference>
<reference evidence="7 8" key="1">
    <citation type="submission" date="2024-01" db="EMBL/GenBank/DDBJ databases">
        <authorList>
            <consortium name="Genoscope - CEA"/>
            <person name="William W."/>
        </authorList>
    </citation>
    <scope>NUCLEOTIDE SEQUENCE [LARGE SCALE GENOMIC DNA]</scope>
    <source>
        <strain evidence="7 8">29B2s-10</strain>
    </source>
</reference>
<evidence type="ECO:0000313" key="7">
    <source>
        <dbReference type="EMBL" id="CAK7903885.1"/>
    </source>
</evidence>
<dbReference type="PANTHER" id="PTHR45629">
    <property type="entry name" value="SNF2/RAD54 FAMILY MEMBER"/>
    <property type="match status" value="1"/>
</dbReference>
<feature type="compositionally biased region" description="Polar residues" evidence="4">
    <location>
        <begin position="194"/>
        <end position="214"/>
    </location>
</feature>
<dbReference type="InterPro" id="IPR014001">
    <property type="entry name" value="Helicase_ATP-bd"/>
</dbReference>